<evidence type="ECO:0000313" key="3">
    <source>
        <dbReference type="Proteomes" id="UP000533598"/>
    </source>
</evidence>
<dbReference type="SUPFAM" id="SSF89372">
    <property type="entry name" value="Fucose-specific lectin"/>
    <property type="match status" value="1"/>
</dbReference>
<feature type="signal peptide" evidence="1">
    <location>
        <begin position="1"/>
        <end position="26"/>
    </location>
</feature>
<protein>
    <submittedName>
        <fullName evidence="2">Uncharacterized protein</fullName>
    </submittedName>
</protein>
<evidence type="ECO:0000256" key="1">
    <source>
        <dbReference type="SAM" id="SignalP"/>
    </source>
</evidence>
<dbReference type="Gene3D" id="1.25.40.10">
    <property type="entry name" value="Tetratricopeptide repeat domain"/>
    <property type="match status" value="1"/>
</dbReference>
<dbReference type="InterPro" id="IPR011990">
    <property type="entry name" value="TPR-like_helical_dom_sf"/>
</dbReference>
<dbReference type="RefSeq" id="WP_185004515.1">
    <property type="nucleotide sequence ID" value="NZ_BAAAUI010000010.1"/>
</dbReference>
<dbReference type="AlphaFoldDB" id="A0A7W7CCJ0"/>
<dbReference type="EMBL" id="JACHMH010000001">
    <property type="protein sequence ID" value="MBB4678670.1"/>
    <property type="molecule type" value="Genomic_DNA"/>
</dbReference>
<name>A0A7W7CCJ0_9PSEU</name>
<feature type="chain" id="PRO_5031238526" evidence="1">
    <location>
        <begin position="27"/>
        <end position="597"/>
    </location>
</feature>
<evidence type="ECO:0000313" key="2">
    <source>
        <dbReference type="EMBL" id="MBB4678670.1"/>
    </source>
</evidence>
<dbReference type="Gene3D" id="2.120.10.70">
    <property type="entry name" value="Fucose-specific lectin"/>
    <property type="match status" value="1"/>
</dbReference>
<comment type="caution">
    <text evidence="2">The sequence shown here is derived from an EMBL/GenBank/DDBJ whole genome shotgun (WGS) entry which is preliminary data.</text>
</comment>
<keyword evidence="1" id="KW-0732">Signal</keyword>
<proteinExistence type="predicted"/>
<accession>A0A7W7CCJ0</accession>
<dbReference type="Proteomes" id="UP000533598">
    <property type="component" value="Unassembled WGS sequence"/>
</dbReference>
<organism evidence="2 3">
    <name type="scientific">Crossiella cryophila</name>
    <dbReference type="NCBI Taxonomy" id="43355"/>
    <lineage>
        <taxon>Bacteria</taxon>
        <taxon>Bacillati</taxon>
        <taxon>Actinomycetota</taxon>
        <taxon>Actinomycetes</taxon>
        <taxon>Pseudonocardiales</taxon>
        <taxon>Pseudonocardiaceae</taxon>
        <taxon>Crossiella</taxon>
    </lineage>
</organism>
<reference evidence="2 3" key="1">
    <citation type="submission" date="2020-08" db="EMBL/GenBank/DDBJ databases">
        <title>Sequencing the genomes of 1000 actinobacteria strains.</title>
        <authorList>
            <person name="Klenk H.-P."/>
        </authorList>
    </citation>
    <scope>NUCLEOTIDE SEQUENCE [LARGE SCALE GENOMIC DNA]</scope>
    <source>
        <strain evidence="2 3">DSM 44230</strain>
    </source>
</reference>
<keyword evidence="3" id="KW-1185">Reference proteome</keyword>
<gene>
    <name evidence="2" type="ORF">HNR67_004788</name>
</gene>
<sequence>MRRWLSALTCLTAALAVTLPAAPATASTVDRQAAPPVAKAVPGSQVALAKQHDDLTTAAYVDDGGALTVSWATYTNPWHPAVRISGPLAKPGSPVALAKQAPKRLTAAFMDTTGRLMVAWVDDTASWHPPVAISGPVGVPGGHVALVPWLVPGLSPVEIGLTAAFLDKDGKLRSTTVFQTEDWPEPTLIDGREGNPGQEIVGTIQDVDGSFRQVFGWTVPNGLVAGHRDGKTGQWRLPNLVASEPESGSTSGGVAMTRIAPGTVGAAMVYGAGTGGQVRVTAGVDDRPWLWPARIGMGGLSLPREAKIAQAMHDDETITAAVLGSAGTFNVATAQVGRAWGDLRAVSGPVGPAGAPIAMTKQTDEQLTAAFIGEDGQLTLLWADENHSWHGPGKVPSADAEVNRLLDDARARWVRGERDQAIATTRQAITLARLITGYDQRYAVTLGDALADPLATYLAETGNRDEAIATLREAAEIFTRAGDRARADAAKQRLAGFGVFTGRWILQQSNGYTVHLDAGLADTAGGFTATASFDGVNGTIVGGKVSATGTSFEIHWADGVVGRYTGQRGADGRWTGETVRLTGEPITARWTATVATP</sequence>